<evidence type="ECO:0000259" key="1">
    <source>
        <dbReference type="Pfam" id="PF23247"/>
    </source>
</evidence>
<gene>
    <name evidence="2" type="ORF">PVAP13_8KG079700</name>
</gene>
<proteinExistence type="predicted"/>
<reference evidence="2" key="1">
    <citation type="submission" date="2020-05" db="EMBL/GenBank/DDBJ databases">
        <title>WGS assembly of Panicum virgatum.</title>
        <authorList>
            <person name="Lovell J.T."/>
            <person name="Jenkins J."/>
            <person name="Shu S."/>
            <person name="Juenger T.E."/>
            <person name="Schmutz J."/>
        </authorList>
    </citation>
    <scope>NUCLEOTIDE SEQUENCE</scope>
    <source>
        <strain evidence="2">AP13</strain>
    </source>
</reference>
<organism evidence="2 3">
    <name type="scientific">Panicum virgatum</name>
    <name type="common">Blackwell switchgrass</name>
    <dbReference type="NCBI Taxonomy" id="38727"/>
    <lineage>
        <taxon>Eukaryota</taxon>
        <taxon>Viridiplantae</taxon>
        <taxon>Streptophyta</taxon>
        <taxon>Embryophyta</taxon>
        <taxon>Tracheophyta</taxon>
        <taxon>Spermatophyta</taxon>
        <taxon>Magnoliopsida</taxon>
        <taxon>Liliopsida</taxon>
        <taxon>Poales</taxon>
        <taxon>Poaceae</taxon>
        <taxon>PACMAD clade</taxon>
        <taxon>Panicoideae</taxon>
        <taxon>Panicodae</taxon>
        <taxon>Paniceae</taxon>
        <taxon>Panicinae</taxon>
        <taxon>Panicum</taxon>
        <taxon>Panicum sect. Hiantes</taxon>
    </lineage>
</organism>
<dbReference type="EMBL" id="CM029051">
    <property type="protein sequence ID" value="KAG2560592.1"/>
    <property type="molecule type" value="Genomic_DNA"/>
</dbReference>
<dbReference type="SUPFAM" id="SSF52058">
    <property type="entry name" value="L domain-like"/>
    <property type="match status" value="1"/>
</dbReference>
<dbReference type="PANTHER" id="PTHR33463:SF148">
    <property type="entry name" value="NB-ARC DOMAIN-CONTAINING PROTEIN"/>
    <property type="match status" value="1"/>
</dbReference>
<dbReference type="InterPro" id="IPR050905">
    <property type="entry name" value="Plant_NBS-LRR"/>
</dbReference>
<dbReference type="OrthoDB" id="688099at2759"/>
<comment type="caution">
    <text evidence="2">The sequence shown here is derived from an EMBL/GenBank/DDBJ whole genome shotgun (WGS) entry which is preliminary data.</text>
</comment>
<dbReference type="EMBL" id="CM029051">
    <property type="protein sequence ID" value="KAG2560593.1"/>
    <property type="molecule type" value="Genomic_DNA"/>
</dbReference>
<dbReference type="Gene3D" id="3.80.10.10">
    <property type="entry name" value="Ribonuclease Inhibitor"/>
    <property type="match status" value="2"/>
</dbReference>
<protein>
    <recommendedName>
        <fullName evidence="1">Disease resistance protein At4g27190-like leucine-rich repeats domain-containing protein</fullName>
    </recommendedName>
</protein>
<evidence type="ECO:0000313" key="3">
    <source>
        <dbReference type="Proteomes" id="UP000823388"/>
    </source>
</evidence>
<feature type="domain" description="Disease resistance protein At4g27190-like leucine-rich repeats" evidence="1">
    <location>
        <begin position="863"/>
        <end position="977"/>
    </location>
</feature>
<dbReference type="AlphaFoldDB" id="A0A8T0PK75"/>
<dbReference type="PANTHER" id="PTHR33463">
    <property type="entry name" value="NB-ARC DOMAIN-CONTAINING PROTEIN-RELATED"/>
    <property type="match status" value="1"/>
</dbReference>
<dbReference type="Pfam" id="PF23247">
    <property type="entry name" value="LRR_RPS2"/>
    <property type="match status" value="1"/>
</dbReference>
<accession>A0A8T0PK75</accession>
<dbReference type="InterPro" id="IPR032675">
    <property type="entry name" value="LRR_dom_sf"/>
</dbReference>
<dbReference type="InterPro" id="IPR057135">
    <property type="entry name" value="At4g27190-like_LRR"/>
</dbReference>
<evidence type="ECO:0000313" key="2">
    <source>
        <dbReference type="EMBL" id="KAG2560592.1"/>
    </source>
</evidence>
<sequence>MRTEVIAADTIDEAVQRILKELKEDDDAAAGGTAASSTTTTSRHNVIYFDGWDGLGASAVLREVGRRLTARPDFSQIIHIDCSKWESRRAMQRALAEQLQLPRPVMEMFDAQDEEDDYNGVDQGSRLEIPKVAREIYQHVQKQPSHRFLVIFNNGGCEEIDLESSGFPLSGYSRNKLLWSFQGGFRLYDRMKVDEALKSTRATTDVVVSADSSSLTQGKFSDILRHEAEEVAGGMNSTDGIDWPAAAANCFLYTMRLCGMGGHYDLATHICNYWRCDGVIQLRQGDAATDDGVDTLWQSSDDLKRKMQLDADYHQSPHSPSPVARRLHERIACWTSPTYGSMLIPSSQCGRIPNGMFQQYDNLSVLKLSACAFSFKAPPFLCCHSLRFLWLDHCRDDESRRVRVGNREDLRRFFQRLWVLDMRYSSSTLLSKEMVDFMTQLRGLNVMGQDTQGMSSVQERRTVRKLRITKSRTSGVFWFSASGNDKMELLDFSGNSGYRGLHVESSCSSLETIIIDGSSALEVISFKGCAKLKNLFLSGLFPRLSSLDITGTAVKTLDLNAVAAPKLDELLLLDCGKLFAIRWPPQDKRKRYLDKLRIDTTQKEGSTTVTAAATAKGRLPVPAEFSWYISARDARLLGSLGPVKDYFGPNRAHVDISTTPPPSPTHLHADVAGGNDRGDRIKSRNRKQVQGNLQRVKCHRKTCYADVTDALKDTSMQQQQADEGDHDVWAVMWVCPAPPKLESKNCYTHIEDQMTKAKLQTARIAVPGFMCDGARILHVHNSLFISSIVATPLGSSWNELKWCRVERCPKLECVFSPQFGEAAPEGNSSRSMDIFRELRTIWVSHLPNARHVLEYPSKEPLYRAFTNLTLLHIYCCPRLVHAIPFPSPMMSWESLETLEIMWCGDLRVVIKDYTTTSGIIFIGFPRLKHIHLHELPMLQSILGPARFPIFAPYLETVKIRGCWGLKTMPFDVGKNLVECDCEKDWWDRLKWRSREHASHYKPIHPRYYKKTMLRGSPLR</sequence>
<dbReference type="Proteomes" id="UP000823388">
    <property type="component" value="Chromosome 8K"/>
</dbReference>
<keyword evidence="3" id="KW-1185">Reference proteome</keyword>
<name>A0A8T0PK75_PANVG</name>